<evidence type="ECO:0008006" key="3">
    <source>
        <dbReference type="Google" id="ProtNLM"/>
    </source>
</evidence>
<keyword evidence="2" id="KW-1185">Reference proteome</keyword>
<dbReference type="OrthoDB" id="9803686at2"/>
<dbReference type="AlphaFoldDB" id="L0EE02"/>
<organism evidence="1 2">
    <name type="scientific">Thermobacillus composti (strain DSM 18247 / JCM 13945 / KWC4)</name>
    <dbReference type="NCBI Taxonomy" id="717605"/>
    <lineage>
        <taxon>Bacteria</taxon>
        <taxon>Bacillati</taxon>
        <taxon>Bacillota</taxon>
        <taxon>Bacilli</taxon>
        <taxon>Bacillales</taxon>
        <taxon>Paenibacillaceae</taxon>
        <taxon>Thermobacillus</taxon>
    </lineage>
</organism>
<dbReference type="EMBL" id="CP003255">
    <property type="protein sequence ID" value="AGA57370.1"/>
    <property type="molecule type" value="Genomic_DNA"/>
</dbReference>
<name>L0EE02_THECK</name>
<accession>L0EE02</accession>
<protein>
    <recommendedName>
        <fullName evidence="3">Integral membrane protein CcmA involved in cell shape determination</fullName>
    </recommendedName>
</protein>
<dbReference type="Proteomes" id="UP000010795">
    <property type="component" value="Chromosome"/>
</dbReference>
<gene>
    <name evidence="1" type="ordered locus">Theco_1202</name>
</gene>
<dbReference type="KEGG" id="tco:Theco_1202"/>
<reference evidence="2" key="1">
    <citation type="submission" date="2012-01" db="EMBL/GenBank/DDBJ databases">
        <title>Complete sequence of chromosome of Thermobacillus composti KWC4.</title>
        <authorList>
            <person name="Lucas S."/>
            <person name="Han J."/>
            <person name="Lapidus A."/>
            <person name="Cheng J.-F."/>
            <person name="Goodwin L."/>
            <person name="Pitluck S."/>
            <person name="Peters L."/>
            <person name="Ovchinnikova G."/>
            <person name="Teshima H."/>
            <person name="Detter J.C."/>
            <person name="Han C."/>
            <person name="Tapia R."/>
            <person name="Land M."/>
            <person name="Hauser L."/>
            <person name="Kyrpides N."/>
            <person name="Ivanova N."/>
            <person name="Pagani I."/>
            <person name="Anderson I."/>
            <person name="Woyke T."/>
        </authorList>
    </citation>
    <scope>NUCLEOTIDE SEQUENCE [LARGE SCALE GENOMIC DNA]</scope>
    <source>
        <strain evidence="2">DSM 18247 / JCM 13945 / KWC4</strain>
    </source>
</reference>
<proteinExistence type="predicted"/>
<evidence type="ECO:0000313" key="2">
    <source>
        <dbReference type="Proteomes" id="UP000010795"/>
    </source>
</evidence>
<dbReference type="STRING" id="717605.Theco_1202"/>
<dbReference type="HOGENOM" id="CLU_2526418_0_0_9"/>
<sequence>MNARRVVVEGQMHINTNVEMNISGEMVVGAIVSNNQVGNLNITGGDLYVRDNVSVNNNLNVTTGGVWAIGSGSAKQEDRHSHAG</sequence>
<dbReference type="RefSeq" id="WP_015254127.1">
    <property type="nucleotide sequence ID" value="NC_019897.1"/>
</dbReference>
<evidence type="ECO:0000313" key="1">
    <source>
        <dbReference type="EMBL" id="AGA57370.1"/>
    </source>
</evidence>